<keyword evidence="4" id="KW-0732">Signal</keyword>
<dbReference type="GO" id="GO:0050853">
    <property type="term" value="P:B cell receptor signaling pathway"/>
    <property type="evidence" value="ECO:0007669"/>
    <property type="project" value="TreeGrafter"/>
</dbReference>
<dbReference type="InterPro" id="IPR007110">
    <property type="entry name" value="Ig-like_dom"/>
</dbReference>
<organism evidence="6">
    <name type="scientific">Cyprinus carpio</name>
    <name type="common">Common carp</name>
    <dbReference type="NCBI Taxonomy" id="7962"/>
    <lineage>
        <taxon>Eukaryota</taxon>
        <taxon>Metazoa</taxon>
        <taxon>Chordata</taxon>
        <taxon>Craniata</taxon>
        <taxon>Vertebrata</taxon>
        <taxon>Euteleostomi</taxon>
        <taxon>Actinopterygii</taxon>
        <taxon>Neopterygii</taxon>
        <taxon>Teleostei</taxon>
        <taxon>Ostariophysi</taxon>
        <taxon>Cypriniformes</taxon>
        <taxon>Cyprinidae</taxon>
        <taxon>Cyprininae</taxon>
        <taxon>Cyprinus</taxon>
    </lineage>
</organism>
<protein>
    <submittedName>
        <fullName evidence="6 7">Uncharacterized protein LOC109072443 isoform X1</fullName>
    </submittedName>
</protein>
<dbReference type="AlphaFoldDB" id="A0A9Q9XLS5"/>
<feature type="transmembrane region" description="Helical" evidence="3">
    <location>
        <begin position="162"/>
        <end position="185"/>
    </location>
</feature>
<dbReference type="GO" id="GO:0009897">
    <property type="term" value="C:external side of plasma membrane"/>
    <property type="evidence" value="ECO:0007669"/>
    <property type="project" value="TreeGrafter"/>
</dbReference>
<gene>
    <name evidence="6 7" type="primary">LOC109072443</name>
</gene>
<dbReference type="InterPro" id="IPR003599">
    <property type="entry name" value="Ig_sub"/>
</dbReference>
<feature type="chain" id="PRO_5044700170" evidence="4">
    <location>
        <begin position="24"/>
        <end position="279"/>
    </location>
</feature>
<keyword evidence="3" id="KW-1133">Transmembrane helix</keyword>
<dbReference type="PROSITE" id="PS50835">
    <property type="entry name" value="IG_LIKE"/>
    <property type="match status" value="1"/>
</dbReference>
<dbReference type="KEGG" id="ccar:109072443"/>
<dbReference type="GO" id="GO:0030183">
    <property type="term" value="P:B cell differentiation"/>
    <property type="evidence" value="ECO:0007669"/>
    <property type="project" value="TreeGrafter"/>
</dbReference>
<evidence type="ECO:0000256" key="1">
    <source>
        <dbReference type="ARBA" id="ARBA00023319"/>
    </source>
</evidence>
<dbReference type="InterPro" id="IPR013098">
    <property type="entry name" value="Ig_I-set"/>
</dbReference>
<dbReference type="PANTHER" id="PTHR14334">
    <property type="entry name" value="B-CELL ANTIGEN RECEPTOR COMPLEX-ASSOCIATED PROTEIN"/>
    <property type="match status" value="1"/>
</dbReference>
<feature type="signal peptide" evidence="4">
    <location>
        <begin position="1"/>
        <end position="23"/>
    </location>
</feature>
<feature type="region of interest" description="Disordered" evidence="2">
    <location>
        <begin position="201"/>
        <end position="226"/>
    </location>
</feature>
<feature type="compositionally biased region" description="Acidic residues" evidence="2">
    <location>
        <begin position="208"/>
        <end position="218"/>
    </location>
</feature>
<feature type="domain" description="Ig-like" evidence="5">
    <location>
        <begin position="23"/>
        <end position="124"/>
    </location>
</feature>
<evidence type="ECO:0000313" key="6">
    <source>
        <dbReference type="RefSeq" id="XP_042604158.1"/>
    </source>
</evidence>
<evidence type="ECO:0000256" key="2">
    <source>
        <dbReference type="SAM" id="MobiDB-lite"/>
    </source>
</evidence>
<dbReference type="RefSeq" id="XP_042604158.1">
    <property type="nucleotide sequence ID" value="XM_042748224.1"/>
</dbReference>
<dbReference type="GO" id="GO:0019815">
    <property type="term" value="C:B cell receptor complex"/>
    <property type="evidence" value="ECO:0007669"/>
    <property type="project" value="TreeGrafter"/>
</dbReference>
<dbReference type="RefSeq" id="XP_042604159.1">
    <property type="nucleotide sequence ID" value="XM_042748225.1"/>
</dbReference>
<keyword evidence="3" id="KW-0472">Membrane</keyword>
<dbReference type="SMART" id="SM00409">
    <property type="entry name" value="IG"/>
    <property type="match status" value="1"/>
</dbReference>
<dbReference type="OrthoDB" id="10012075at2759"/>
<name>A0A9Q9XLS5_CYPCA</name>
<proteinExistence type="predicted"/>
<evidence type="ECO:0000259" key="5">
    <source>
        <dbReference type="PROSITE" id="PS50835"/>
    </source>
</evidence>
<evidence type="ECO:0000256" key="3">
    <source>
        <dbReference type="SAM" id="Phobius"/>
    </source>
</evidence>
<dbReference type="Proteomes" id="UP001155660">
    <property type="component" value="Chromosome B21"/>
</dbReference>
<dbReference type="GeneID" id="109072443"/>
<keyword evidence="3" id="KW-0812">Transmembrane</keyword>
<evidence type="ECO:0000313" key="7">
    <source>
        <dbReference type="RefSeq" id="XP_042604159.1"/>
    </source>
</evidence>
<sequence length="279" mass="31116">MKCSSRLLCGLLMSCLCFRGSYEELTVIQSPSSITVNEGQSDQISCCWNKTKEENYDFKVAWYKDNERIPVEKRLNQTSPMKNCSFLKIINIGKNDTGDYVCKVIQDIPVLLEYEGQKTYLNVSKGEHRTEATTQNIIAGSASTSSYKTQSNGTTGPPSTPILPLSLGLAAAIGLLTLCLAFSVCKMRNSCKKSERVVIHQTPHSEGEEHENMEEEEGSTGSSRGSLQWVSQIRPHEQSKYLVQDGKIVCAESCKNKYDPNLSVSIRPYHVCNSNYLFN</sequence>
<evidence type="ECO:0000256" key="4">
    <source>
        <dbReference type="SAM" id="SignalP"/>
    </source>
</evidence>
<keyword evidence="1" id="KW-0393">Immunoglobulin domain</keyword>
<dbReference type="Pfam" id="PF07679">
    <property type="entry name" value="I-set"/>
    <property type="match status" value="1"/>
</dbReference>
<reference evidence="6 7" key="1">
    <citation type="submission" date="2025-04" db="UniProtKB">
        <authorList>
            <consortium name="RefSeq"/>
        </authorList>
    </citation>
    <scope>IDENTIFICATION</scope>
    <source>
        <tissue evidence="6 7">Muscle</tissue>
    </source>
</reference>
<accession>A0A9Q9XLS5</accession>